<evidence type="ECO:0000313" key="2">
    <source>
        <dbReference type="EMBL" id="QTD56086.1"/>
    </source>
</evidence>
<organism evidence="2 3">
    <name type="scientific">Parasphingorhabdus cellanae</name>
    <dbReference type="NCBI Taxonomy" id="2806553"/>
    <lineage>
        <taxon>Bacteria</taxon>
        <taxon>Pseudomonadati</taxon>
        <taxon>Pseudomonadota</taxon>
        <taxon>Alphaproteobacteria</taxon>
        <taxon>Sphingomonadales</taxon>
        <taxon>Sphingomonadaceae</taxon>
        <taxon>Parasphingorhabdus</taxon>
    </lineage>
</organism>
<feature type="transmembrane region" description="Helical" evidence="1">
    <location>
        <begin position="59"/>
        <end position="83"/>
    </location>
</feature>
<keyword evidence="1" id="KW-0472">Membrane</keyword>
<keyword evidence="3" id="KW-1185">Reference proteome</keyword>
<evidence type="ECO:0000256" key="1">
    <source>
        <dbReference type="SAM" id="Phobius"/>
    </source>
</evidence>
<dbReference type="RefSeq" id="WP_207987908.1">
    <property type="nucleotide sequence ID" value="NZ_CP071794.1"/>
</dbReference>
<dbReference type="EMBL" id="CP071794">
    <property type="protein sequence ID" value="QTD56086.1"/>
    <property type="molecule type" value="Genomic_DNA"/>
</dbReference>
<sequence>MSEKIVFTPCEDDLRAAYSLHMKQIDWKRMGLLIALAFIVSIAWFLFDGSNSLKPIRNFVLGMTVWVGVVILLVRFALPIWWAPRLSKKIYKQQKDLQLETITWWDDEKLYSSNDQGHSNLTFADMVKWRANNDIILLYRSDHLFNFLPVRIFKDLAHKDGLIRRLNGAGVPGETKS</sequence>
<proteinExistence type="predicted"/>
<keyword evidence="1" id="KW-1133">Transmembrane helix</keyword>
<name>A0ABX7T3H2_9SPHN</name>
<evidence type="ECO:0000313" key="3">
    <source>
        <dbReference type="Proteomes" id="UP000663923"/>
    </source>
</evidence>
<feature type="transmembrane region" description="Helical" evidence="1">
    <location>
        <begin position="30"/>
        <end position="47"/>
    </location>
</feature>
<reference evidence="2 3" key="1">
    <citation type="submission" date="2021-03" db="EMBL/GenBank/DDBJ databases">
        <title>Complete genome of Parasphingorhabdus_sp.JHSY0214.</title>
        <authorList>
            <person name="Yoo J.H."/>
            <person name="Bae J.W."/>
        </authorList>
    </citation>
    <scope>NUCLEOTIDE SEQUENCE [LARGE SCALE GENOMIC DNA]</scope>
    <source>
        <strain evidence="2 3">JHSY0214</strain>
    </source>
</reference>
<protein>
    <submittedName>
        <fullName evidence="2">YcxB family protein</fullName>
    </submittedName>
</protein>
<keyword evidence="1" id="KW-0812">Transmembrane</keyword>
<dbReference type="Proteomes" id="UP000663923">
    <property type="component" value="Chromosome"/>
</dbReference>
<gene>
    <name evidence="2" type="ORF">J4G78_00280</name>
</gene>
<accession>A0ABX7T3H2</accession>